<keyword evidence="2" id="KW-1185">Reference proteome</keyword>
<evidence type="ECO:0000313" key="1">
    <source>
        <dbReference type="EMBL" id="MBB5125859.1"/>
    </source>
</evidence>
<accession>A0A7W8BLY1</accession>
<evidence type="ECO:0000313" key="2">
    <source>
        <dbReference type="Proteomes" id="UP000568022"/>
    </source>
</evidence>
<gene>
    <name evidence="1" type="ORF">FHS32_002593</name>
</gene>
<sequence length="59" mass="6289">MVATLYGMRHSGVIHADIPGADLAAAGRVLALVTERADAELADATDHARLVEYSTNRVR</sequence>
<dbReference type="EMBL" id="JACHJE010000005">
    <property type="protein sequence ID" value="MBB5125859.1"/>
    <property type="molecule type" value="Genomic_DNA"/>
</dbReference>
<dbReference type="Proteomes" id="UP000568022">
    <property type="component" value="Unassembled WGS sequence"/>
</dbReference>
<name>A0A7W8BLY1_9ACTN</name>
<dbReference type="AlphaFoldDB" id="A0A7W8BLY1"/>
<reference evidence="1 2" key="1">
    <citation type="submission" date="2020-08" db="EMBL/GenBank/DDBJ databases">
        <title>Genomic Encyclopedia of Type Strains, Phase III (KMG-III): the genomes of soil and plant-associated and newly described type strains.</title>
        <authorList>
            <person name="Whitman W."/>
        </authorList>
    </citation>
    <scope>NUCLEOTIDE SEQUENCE [LARGE SCALE GENOMIC DNA]</scope>
    <source>
        <strain evidence="1 2">CECT 3226</strain>
    </source>
</reference>
<comment type="caution">
    <text evidence="1">The sequence shown here is derived from an EMBL/GenBank/DDBJ whole genome shotgun (WGS) entry which is preliminary data.</text>
</comment>
<protein>
    <submittedName>
        <fullName evidence="1">Uncharacterized protein</fullName>
    </submittedName>
</protein>
<proteinExistence type="predicted"/>
<organism evidence="1 2">
    <name type="scientific">Streptomyces griseoloalbus</name>
    <dbReference type="NCBI Taxonomy" id="67303"/>
    <lineage>
        <taxon>Bacteria</taxon>
        <taxon>Bacillati</taxon>
        <taxon>Actinomycetota</taxon>
        <taxon>Actinomycetes</taxon>
        <taxon>Kitasatosporales</taxon>
        <taxon>Streptomycetaceae</taxon>
        <taxon>Streptomyces</taxon>
    </lineage>
</organism>